<dbReference type="InterPro" id="IPR001613">
    <property type="entry name" value="Flavin_amine_oxidase"/>
</dbReference>
<dbReference type="Pfam" id="PF01593">
    <property type="entry name" value="Amino_oxidase"/>
    <property type="match status" value="1"/>
</dbReference>
<name>A0A0F9W0J8_9ZZZZ</name>
<dbReference type="GO" id="GO:0009063">
    <property type="term" value="P:amino acid catabolic process"/>
    <property type="evidence" value="ECO:0007669"/>
    <property type="project" value="TreeGrafter"/>
</dbReference>
<keyword evidence="2" id="KW-0560">Oxidoreductase</keyword>
<accession>A0A0F9W0J8</accession>
<dbReference type="InterPro" id="IPR006311">
    <property type="entry name" value="TAT_signal"/>
</dbReference>
<dbReference type="SUPFAM" id="SSF51905">
    <property type="entry name" value="FAD/NAD(P)-binding domain"/>
    <property type="match status" value="1"/>
</dbReference>
<dbReference type="AlphaFoldDB" id="A0A0F9W0J8"/>
<dbReference type="InterPro" id="IPR002937">
    <property type="entry name" value="Amino_oxidase"/>
</dbReference>
<evidence type="ECO:0000256" key="1">
    <source>
        <dbReference type="ARBA" id="ARBA00001974"/>
    </source>
</evidence>
<feature type="domain" description="Amine oxidase" evidence="3">
    <location>
        <begin position="61"/>
        <end position="506"/>
    </location>
</feature>
<gene>
    <name evidence="4" type="ORF">LCGC14_0022690</name>
</gene>
<dbReference type="Gene3D" id="1.20.1440.240">
    <property type="match status" value="1"/>
</dbReference>
<dbReference type="Gene3D" id="3.90.660.10">
    <property type="match status" value="1"/>
</dbReference>
<dbReference type="PANTHER" id="PTHR10742">
    <property type="entry name" value="FLAVIN MONOAMINE OXIDASE"/>
    <property type="match status" value="1"/>
</dbReference>
<sequence>MSKPVSRREFLNLIAATGGVAAVLGIGGALGLIPGTTSASVPNLMPLNGQRKRVLILGGGISGLTTAYELGKAGYDCTVLEASHRCGGRVMTVRHGDLIDEIGNPQICNFDDEPHLYFNCGAARIPSTHANVLAYCKELGVDLEMFINENKQALVHDPDLNGGKPMRNIDISTNLKGFMAELMWKGYNNAELDQPFTDDEAQKIVTLIRQFGDLDANGEYHGSGRAGYVSGGYIDEGVHHEMINIRDILQANVGLLRSTLLENEGETAPMLMQPVHGMDNIIKAFTRQLDGKIEYHAMVAGVYDHGDRVHVLYDKDGERHRVEADYVFNCIPSHLMVGIDNNLPEAYITAMRQIGRGEAYKGAFQMKERFWEKDSIYGGITWTNQPIRQLWYPFHGLLKQKGVMLAAYDYGGGSEFMRMTHEERIEAMLAQGEQVHPEYREMAENGITIAWHRMNHMLGCSARWGQMTPEKMQYYRALQQPSGRHYFIGDQVSIHAAWMESAIQSAHWALAHMDQQVRAEVGA</sequence>
<protein>
    <recommendedName>
        <fullName evidence="3">Amine oxidase domain-containing protein</fullName>
    </recommendedName>
</protein>
<dbReference type="SUPFAM" id="SSF54373">
    <property type="entry name" value="FAD-linked reductases, C-terminal domain"/>
    <property type="match status" value="1"/>
</dbReference>
<dbReference type="PROSITE" id="PS51318">
    <property type="entry name" value="TAT"/>
    <property type="match status" value="1"/>
</dbReference>
<comment type="cofactor">
    <cofactor evidence="1">
        <name>FAD</name>
        <dbReference type="ChEBI" id="CHEBI:57692"/>
    </cofactor>
</comment>
<organism evidence="4">
    <name type="scientific">marine sediment metagenome</name>
    <dbReference type="NCBI Taxonomy" id="412755"/>
    <lineage>
        <taxon>unclassified sequences</taxon>
        <taxon>metagenomes</taxon>
        <taxon>ecological metagenomes</taxon>
    </lineage>
</organism>
<dbReference type="InterPro" id="IPR036188">
    <property type="entry name" value="FAD/NAD-bd_sf"/>
</dbReference>
<dbReference type="GO" id="GO:0001716">
    <property type="term" value="F:L-amino-acid oxidase activity"/>
    <property type="evidence" value="ECO:0007669"/>
    <property type="project" value="TreeGrafter"/>
</dbReference>
<evidence type="ECO:0000259" key="3">
    <source>
        <dbReference type="Pfam" id="PF01593"/>
    </source>
</evidence>
<dbReference type="PRINTS" id="PR00757">
    <property type="entry name" value="AMINEOXDASEF"/>
</dbReference>
<proteinExistence type="predicted"/>
<evidence type="ECO:0000313" key="4">
    <source>
        <dbReference type="EMBL" id="KKO10786.1"/>
    </source>
</evidence>
<comment type="caution">
    <text evidence="4">The sequence shown here is derived from an EMBL/GenBank/DDBJ whole genome shotgun (WGS) entry which is preliminary data.</text>
</comment>
<evidence type="ECO:0000256" key="2">
    <source>
        <dbReference type="ARBA" id="ARBA00023002"/>
    </source>
</evidence>
<reference evidence="4" key="1">
    <citation type="journal article" date="2015" name="Nature">
        <title>Complex archaea that bridge the gap between prokaryotes and eukaryotes.</title>
        <authorList>
            <person name="Spang A."/>
            <person name="Saw J.H."/>
            <person name="Jorgensen S.L."/>
            <person name="Zaremba-Niedzwiedzka K."/>
            <person name="Martijn J."/>
            <person name="Lind A.E."/>
            <person name="van Eijk R."/>
            <person name="Schleper C."/>
            <person name="Guy L."/>
            <person name="Ettema T.J."/>
        </authorList>
    </citation>
    <scope>NUCLEOTIDE SEQUENCE</scope>
</reference>
<dbReference type="EMBL" id="LAZR01000004">
    <property type="protein sequence ID" value="KKO10786.1"/>
    <property type="molecule type" value="Genomic_DNA"/>
</dbReference>
<dbReference type="Gene3D" id="3.50.50.60">
    <property type="entry name" value="FAD/NAD(P)-binding domain"/>
    <property type="match status" value="1"/>
</dbReference>
<dbReference type="InterPro" id="IPR050281">
    <property type="entry name" value="Flavin_monoamine_oxidase"/>
</dbReference>
<dbReference type="PANTHER" id="PTHR10742:SF342">
    <property type="entry name" value="AMINE OXIDASE"/>
    <property type="match status" value="1"/>
</dbReference>